<dbReference type="KEGG" id="erl:AOC36_05290"/>
<dbReference type="Gene3D" id="3.90.960.10">
    <property type="entry name" value="YbaK/aminoacyl-tRNA synthetase-associated domain"/>
    <property type="match status" value="1"/>
</dbReference>
<dbReference type="EMBL" id="CP013213">
    <property type="protein sequence ID" value="AMC93413.1"/>
    <property type="molecule type" value="Genomic_DNA"/>
</dbReference>
<protein>
    <recommendedName>
        <fullName evidence="1">YbaK/aminoacyl-tRNA synthetase-associated domain-containing protein</fullName>
    </recommendedName>
</protein>
<dbReference type="PANTHER" id="PTHR30411:SF1">
    <property type="entry name" value="CYTOPLASMIC PROTEIN"/>
    <property type="match status" value="1"/>
</dbReference>
<dbReference type="GO" id="GO:0002161">
    <property type="term" value="F:aminoacyl-tRNA deacylase activity"/>
    <property type="evidence" value="ECO:0007669"/>
    <property type="project" value="InterPro"/>
</dbReference>
<accession>A0A0X8GZR3</accession>
<dbReference type="CDD" id="cd04333">
    <property type="entry name" value="ProX_deacylase"/>
    <property type="match status" value="1"/>
</dbReference>
<evidence type="ECO:0000259" key="1">
    <source>
        <dbReference type="Pfam" id="PF04073"/>
    </source>
</evidence>
<dbReference type="AlphaFoldDB" id="A0A0X8GZR3"/>
<dbReference type="InterPro" id="IPR036754">
    <property type="entry name" value="YbaK/aa-tRNA-synt-asso_dom_sf"/>
</dbReference>
<sequence length="156" mass="17436">MALSNVIEYFKDVNLDHRIVTHDIITDTVIHAAQVIGCQPAQIMKTMSFYVKEDVVLIAMAGDAKISNPKYRAQFHQKAKMIPSFEVLSCVGHNPGGVCPFAVKDNIKVYLDISLKRFHDVHAAAGDAQSTINLTIDELVKHSNMIDWIDVGKDWE</sequence>
<dbReference type="RefSeq" id="WP_067632179.1">
    <property type="nucleotide sequence ID" value="NZ_CP013213.1"/>
</dbReference>
<keyword evidence="3" id="KW-1185">Reference proteome</keyword>
<dbReference type="SUPFAM" id="SSF55826">
    <property type="entry name" value="YbaK/ProRS associated domain"/>
    <property type="match status" value="1"/>
</dbReference>
<gene>
    <name evidence="2" type="ORF">AOC36_05290</name>
</gene>
<proteinExistence type="predicted"/>
<organism evidence="2 3">
    <name type="scientific">Erysipelothrix larvae</name>
    <dbReference type="NCBI Taxonomy" id="1514105"/>
    <lineage>
        <taxon>Bacteria</taxon>
        <taxon>Bacillati</taxon>
        <taxon>Bacillota</taxon>
        <taxon>Erysipelotrichia</taxon>
        <taxon>Erysipelotrichales</taxon>
        <taxon>Erysipelotrichaceae</taxon>
        <taxon>Erysipelothrix</taxon>
    </lineage>
</organism>
<dbReference type="InterPro" id="IPR007214">
    <property type="entry name" value="YbaK/aa-tRNA-synth-assoc-dom"/>
</dbReference>
<evidence type="ECO:0000313" key="2">
    <source>
        <dbReference type="EMBL" id="AMC93413.1"/>
    </source>
</evidence>
<reference evidence="2 3" key="1">
    <citation type="submission" date="2015-10" db="EMBL/GenBank/DDBJ databases">
        <title>Erysipelothrix larvae sp. LV19 isolated from the larval gut of the rhinoceros beetle, Trypoxylus dichotomus.</title>
        <authorList>
            <person name="Lim S."/>
            <person name="Kim B.-C."/>
        </authorList>
    </citation>
    <scope>NUCLEOTIDE SEQUENCE [LARGE SCALE GENOMIC DNA]</scope>
    <source>
        <strain evidence="2 3">LV19</strain>
    </source>
</reference>
<dbReference type="PANTHER" id="PTHR30411">
    <property type="entry name" value="CYTOPLASMIC PROTEIN"/>
    <property type="match status" value="1"/>
</dbReference>
<dbReference type="Proteomes" id="UP000063781">
    <property type="component" value="Chromosome"/>
</dbReference>
<name>A0A0X8GZR3_9FIRM</name>
<evidence type="ECO:0000313" key="3">
    <source>
        <dbReference type="Proteomes" id="UP000063781"/>
    </source>
</evidence>
<dbReference type="STRING" id="1514105.AOC36_05290"/>
<dbReference type="OrthoDB" id="9798760at2"/>
<feature type="domain" description="YbaK/aminoacyl-tRNA synthetase-associated" evidence="1">
    <location>
        <begin position="27"/>
        <end position="141"/>
    </location>
</feature>
<dbReference type="Pfam" id="PF04073">
    <property type="entry name" value="tRNA_edit"/>
    <property type="match status" value="1"/>
</dbReference>